<proteinExistence type="predicted"/>
<dbReference type="OrthoDB" id="4966605at2"/>
<comment type="caution">
    <text evidence="1">The sequence shown here is derived from an EMBL/GenBank/DDBJ whole genome shotgun (WGS) entry which is preliminary data.</text>
</comment>
<accession>A0A0W1KJ28</accession>
<evidence type="ECO:0000313" key="3">
    <source>
        <dbReference type="Proteomes" id="UP000054404"/>
    </source>
</evidence>
<reference evidence="2" key="2">
    <citation type="submission" date="2023-05" db="EMBL/GenBank/DDBJ databases">
        <title>Genomic Catalog of Human Bladder Bacteria.</title>
        <authorList>
            <person name="Du J."/>
        </authorList>
    </citation>
    <scope>NUCLEOTIDE SEQUENCE</scope>
    <source>
        <strain evidence="2">UMB1304A</strain>
    </source>
</reference>
<sequence length="140" mass="16295">MVFPASARRRDRHGRGPRCPILPASIPAWRTRADEFDDLLAWELGSYRRTLGAKMDRFDFAVMDVPGQDPAPWEDGVPLARFLPFERPAKIHGRLIFYRMPILEQMRREPDPRLFIHDVVTSQLASALDCYPEDIDYYYG</sequence>
<dbReference type="AlphaFoldDB" id="A0A0W1KJ28"/>
<dbReference type="InterPro" id="IPR038555">
    <property type="entry name" value="Zincin_1_sf"/>
</dbReference>
<dbReference type="PATRIC" id="fig|59561.3.peg.1047"/>
<dbReference type="Proteomes" id="UP001225576">
    <property type="component" value="Unassembled WGS sequence"/>
</dbReference>
<evidence type="ECO:0000313" key="1">
    <source>
        <dbReference type="EMBL" id="KTF04081.1"/>
    </source>
</evidence>
<protein>
    <submittedName>
        <fullName evidence="2">Metallopeptidase family protein</fullName>
    </submittedName>
</protein>
<dbReference type="EMBL" id="JASPDQ010000005">
    <property type="protein sequence ID" value="MDK8601492.1"/>
    <property type="molecule type" value="Genomic_DNA"/>
</dbReference>
<dbReference type="CDD" id="cd12954">
    <property type="entry name" value="MMP_TTHA0227_like_1"/>
    <property type="match status" value="1"/>
</dbReference>
<keyword evidence="3" id="KW-1185">Reference proteome</keyword>
<reference evidence="1 3" key="1">
    <citation type="submission" date="2015-11" db="EMBL/GenBank/DDBJ databases">
        <title>Draft Genome Sequence of the Type Strain Trueperella bernardiae LCDC 89-0504T, Isolated from Blood Culture.</title>
        <authorList>
            <person name="Bernier A.-M."/>
            <person name="Bernard K."/>
        </authorList>
    </citation>
    <scope>NUCLEOTIDE SEQUENCE [LARGE SCALE GENOMIC DNA]</scope>
    <source>
        <strain evidence="1 3">LCDC 89-0504</strain>
    </source>
</reference>
<dbReference type="Gene3D" id="3.30.2010.20">
    <property type="match status" value="1"/>
</dbReference>
<name>A0A0W1KJ28_9ACTO</name>
<evidence type="ECO:0000313" key="2">
    <source>
        <dbReference type="EMBL" id="MDK8601492.1"/>
    </source>
</evidence>
<dbReference type="Proteomes" id="UP000054404">
    <property type="component" value="Unassembled WGS sequence"/>
</dbReference>
<organism evidence="1 3">
    <name type="scientific">Trueperella bernardiae</name>
    <dbReference type="NCBI Taxonomy" id="59561"/>
    <lineage>
        <taxon>Bacteria</taxon>
        <taxon>Bacillati</taxon>
        <taxon>Actinomycetota</taxon>
        <taxon>Actinomycetes</taxon>
        <taxon>Actinomycetales</taxon>
        <taxon>Actinomycetaceae</taxon>
        <taxon>Trueperella</taxon>
    </lineage>
</organism>
<dbReference type="RefSeq" id="WP_062613616.1">
    <property type="nucleotide sequence ID" value="NZ_CALTZF010000016.1"/>
</dbReference>
<dbReference type="SUPFAM" id="SSF55486">
    <property type="entry name" value="Metalloproteases ('zincins'), catalytic domain"/>
    <property type="match status" value="1"/>
</dbReference>
<dbReference type="EMBL" id="LNIZ01000004">
    <property type="protein sequence ID" value="KTF04081.1"/>
    <property type="molecule type" value="Genomic_DNA"/>
</dbReference>
<dbReference type="STRING" id="59561.AQZ59_01057"/>
<gene>
    <name evidence="1" type="ORF">AQZ59_01057</name>
    <name evidence="2" type="ORF">QP858_03325</name>
</gene>